<proteinExistence type="predicted"/>
<sequence length="83" mass="9186">MDDWIAGWLAGVVPLREAAGFRILGAWVDREHDRFFWVIGYSGADGFAAANDRYYASQERVSLTPDPAELIEDAAATAVERVL</sequence>
<evidence type="ECO:0000313" key="1">
    <source>
        <dbReference type="EMBL" id="PVG83518.1"/>
    </source>
</evidence>
<evidence type="ECO:0000313" key="2">
    <source>
        <dbReference type="Proteomes" id="UP000246018"/>
    </source>
</evidence>
<accession>A0A2T8FCS7</accession>
<dbReference type="SUPFAM" id="SSF54909">
    <property type="entry name" value="Dimeric alpha+beta barrel"/>
    <property type="match status" value="1"/>
</dbReference>
<reference evidence="1 2" key="1">
    <citation type="submission" date="2018-04" db="EMBL/GenBank/DDBJ databases">
        <title>Genome of Nocardioides gansuensis WSJ-1.</title>
        <authorList>
            <person name="Wu S."/>
            <person name="Wang G."/>
        </authorList>
    </citation>
    <scope>NUCLEOTIDE SEQUENCE [LARGE SCALE GENOMIC DNA]</scope>
    <source>
        <strain evidence="1 2">WSJ-1</strain>
    </source>
</reference>
<dbReference type="Gene3D" id="3.30.70.100">
    <property type="match status" value="1"/>
</dbReference>
<name>A0A2T8FCS7_9ACTN</name>
<organism evidence="1 2">
    <name type="scientific">Nocardioides gansuensis</name>
    <dbReference type="NCBI Taxonomy" id="2138300"/>
    <lineage>
        <taxon>Bacteria</taxon>
        <taxon>Bacillati</taxon>
        <taxon>Actinomycetota</taxon>
        <taxon>Actinomycetes</taxon>
        <taxon>Propionibacteriales</taxon>
        <taxon>Nocardioidaceae</taxon>
        <taxon>Nocardioides</taxon>
    </lineage>
</organism>
<dbReference type="InterPro" id="IPR011008">
    <property type="entry name" value="Dimeric_a/b-barrel"/>
</dbReference>
<keyword evidence="2" id="KW-1185">Reference proteome</keyword>
<gene>
    <name evidence="1" type="ORF">DDE18_07815</name>
</gene>
<dbReference type="EMBL" id="QDGZ01000003">
    <property type="protein sequence ID" value="PVG83518.1"/>
    <property type="molecule type" value="Genomic_DNA"/>
</dbReference>
<protein>
    <submittedName>
        <fullName evidence="1">NIPSNAP family containing protein</fullName>
    </submittedName>
</protein>
<comment type="caution">
    <text evidence="1">The sequence shown here is derived from an EMBL/GenBank/DDBJ whole genome shotgun (WGS) entry which is preliminary data.</text>
</comment>
<dbReference type="Proteomes" id="UP000246018">
    <property type="component" value="Unassembled WGS sequence"/>
</dbReference>
<dbReference type="OrthoDB" id="5188748at2"/>
<dbReference type="AlphaFoldDB" id="A0A2T8FCS7"/>